<sequence>MEIIGANVIRAVGGGRLDAWAFKPSVGASGGILSCWDSSRWTLVDKKVGLYSLSVLLVDPAARQWIVSNVYGPHEASHREGMWEELSAVRAGWDAPWCILGDFNITRFSEDRNTEVGVLQDMEWFNEWIDQEGQLDLPLANLAFTWSNMRGTPSLAKLDRFLICSDWEEAVPDCGVIGLPRSTSDHVPLLLRSIEQPRSSHFKFESWWCEYPELEDIVRRSWTSSASGLRGARRMVFKLKRLKNVLKSWSRKQRKDRDMAKEEWHNKIAEIDKIEERRVLTEMEREVRRQAKTRFAEILNMEEREWRQKSNALWLKEGDGNTKFFHKVANQRRRQNQINQITVEGRTLHDRLNIETGIVNHFQKVFKKKRGWRPKWEDRELPQIHQEDRVFLDRPFSEEEIFKVVKATKGEKSPGPDGFGLIFYKRFWDIVKEDIILMLEDFRLGRQGIGCINACTFILIPKKEAAEAIADYRPICLVNGCYMILAKVLTNRLKKVCPYIIEENQSAFIPGRGLQEGYAISQEIIANLHKDKRSGVILKMDFAKAYDNVVWDFLLQVMALHGFSSNWLRMIRLCIGSANASVNINGSVCGFFPINRGLRQGDPLSPLLFSIVANVLSRMCLKAERARWIVGLPCTNGGTPITHLQYADDTMMFAEPEVDVLGGYKFILSCFSLLSGLSINWSKSALCAIHVESTRAESLAALLGCELQQAAPKHLGLPLVQSRLLRKDWTPLVERVEKRLAGWQNRCLSSAGKLVLLQAVLSNLPTFYLSIFRIPQTVLKKIDVIRRRFFWNGAGRGAIKPHLVQWTHITQPKASGGLGVLDLEFMNKALLAKWLWRWALHPNSLWVRLFKERYGTGASLFPPASPAMSFLCKGWFKLAGDFSLALRWKLGSGQRVPFWEACWCSNRPLRVLFPRLYCLAENRLCKVVECWSDRDWALHLRRITSEEEVVETANLTLLLQAATPRPNTEDSLVWGGENPEAYSVKEGYAWWQRDTPNVPQMVSRTKWIWQCKMPLKVKIFLWQAFQGRILTKATRAIWRPTMSTECELCKRCVETAEHLLCQCSALLPLWSLVERASGTPTSFMNEEELWGRMRGGASPGSASVHVRRRGFSDRPGLELAYHGGGSTPKGGSMKWCGFGHHDS</sequence>
<dbReference type="PANTHER" id="PTHR33116">
    <property type="entry name" value="REVERSE TRANSCRIPTASE ZINC-BINDING DOMAIN-CONTAINING PROTEIN-RELATED-RELATED"/>
    <property type="match status" value="1"/>
</dbReference>
<dbReference type="PANTHER" id="PTHR33116:SF78">
    <property type="entry name" value="OS12G0587133 PROTEIN"/>
    <property type="match status" value="1"/>
</dbReference>
<proteinExistence type="predicted"/>
<dbReference type="InterPro" id="IPR000477">
    <property type="entry name" value="RT_dom"/>
</dbReference>
<evidence type="ECO:0000313" key="3">
    <source>
        <dbReference type="Proteomes" id="UP001179952"/>
    </source>
</evidence>
<keyword evidence="3" id="KW-1185">Reference proteome</keyword>
<dbReference type="Pfam" id="PF13966">
    <property type="entry name" value="zf-RVT"/>
    <property type="match status" value="1"/>
</dbReference>
<organism evidence="2 3">
    <name type="scientific">Acorus gramineus</name>
    <name type="common">Dwarf sweet flag</name>
    <dbReference type="NCBI Taxonomy" id="55184"/>
    <lineage>
        <taxon>Eukaryota</taxon>
        <taxon>Viridiplantae</taxon>
        <taxon>Streptophyta</taxon>
        <taxon>Embryophyta</taxon>
        <taxon>Tracheophyta</taxon>
        <taxon>Spermatophyta</taxon>
        <taxon>Magnoliopsida</taxon>
        <taxon>Liliopsida</taxon>
        <taxon>Acoraceae</taxon>
        <taxon>Acorus</taxon>
    </lineage>
</organism>
<reference evidence="2" key="1">
    <citation type="journal article" date="2023" name="Nat. Commun.">
        <title>Diploid and tetraploid genomes of Acorus and the evolution of monocots.</title>
        <authorList>
            <person name="Ma L."/>
            <person name="Liu K.W."/>
            <person name="Li Z."/>
            <person name="Hsiao Y.Y."/>
            <person name="Qi Y."/>
            <person name="Fu T."/>
            <person name="Tang G.D."/>
            <person name="Zhang D."/>
            <person name="Sun W.H."/>
            <person name="Liu D.K."/>
            <person name="Li Y."/>
            <person name="Chen G.Z."/>
            <person name="Liu X.D."/>
            <person name="Liao X.Y."/>
            <person name="Jiang Y.T."/>
            <person name="Yu X."/>
            <person name="Hao Y."/>
            <person name="Huang J."/>
            <person name="Zhao X.W."/>
            <person name="Ke S."/>
            <person name="Chen Y.Y."/>
            <person name="Wu W.L."/>
            <person name="Hsu J.L."/>
            <person name="Lin Y.F."/>
            <person name="Huang M.D."/>
            <person name="Li C.Y."/>
            <person name="Huang L."/>
            <person name="Wang Z.W."/>
            <person name="Zhao X."/>
            <person name="Zhong W.Y."/>
            <person name="Peng D.H."/>
            <person name="Ahmad S."/>
            <person name="Lan S."/>
            <person name="Zhang J.S."/>
            <person name="Tsai W.C."/>
            <person name="Van de Peer Y."/>
            <person name="Liu Z.J."/>
        </authorList>
    </citation>
    <scope>NUCLEOTIDE SEQUENCE</scope>
    <source>
        <strain evidence="2">SCP</strain>
    </source>
</reference>
<dbReference type="PROSITE" id="PS50878">
    <property type="entry name" value="RT_POL"/>
    <property type="match status" value="1"/>
</dbReference>
<dbReference type="EMBL" id="JAUJYN010000003">
    <property type="protein sequence ID" value="KAK1276479.1"/>
    <property type="molecule type" value="Genomic_DNA"/>
</dbReference>
<dbReference type="InterPro" id="IPR043502">
    <property type="entry name" value="DNA/RNA_pol_sf"/>
</dbReference>
<dbReference type="Gene3D" id="3.60.10.10">
    <property type="entry name" value="Endonuclease/exonuclease/phosphatase"/>
    <property type="match status" value="1"/>
</dbReference>
<dbReference type="SUPFAM" id="SSF56219">
    <property type="entry name" value="DNase I-like"/>
    <property type="match status" value="1"/>
</dbReference>
<name>A0AAV9BIG1_ACOGR</name>
<evidence type="ECO:0000313" key="2">
    <source>
        <dbReference type="EMBL" id="KAK1276479.1"/>
    </source>
</evidence>
<reference evidence="2" key="2">
    <citation type="submission" date="2023-06" db="EMBL/GenBank/DDBJ databases">
        <authorList>
            <person name="Ma L."/>
            <person name="Liu K.-W."/>
            <person name="Li Z."/>
            <person name="Hsiao Y.-Y."/>
            <person name="Qi Y."/>
            <person name="Fu T."/>
            <person name="Tang G."/>
            <person name="Zhang D."/>
            <person name="Sun W.-H."/>
            <person name="Liu D.-K."/>
            <person name="Li Y."/>
            <person name="Chen G.-Z."/>
            <person name="Liu X.-D."/>
            <person name="Liao X.-Y."/>
            <person name="Jiang Y.-T."/>
            <person name="Yu X."/>
            <person name="Hao Y."/>
            <person name="Huang J."/>
            <person name="Zhao X.-W."/>
            <person name="Ke S."/>
            <person name="Chen Y.-Y."/>
            <person name="Wu W.-L."/>
            <person name="Hsu J.-L."/>
            <person name="Lin Y.-F."/>
            <person name="Huang M.-D."/>
            <person name="Li C.-Y."/>
            <person name="Huang L."/>
            <person name="Wang Z.-W."/>
            <person name="Zhao X."/>
            <person name="Zhong W.-Y."/>
            <person name="Peng D.-H."/>
            <person name="Ahmad S."/>
            <person name="Lan S."/>
            <person name="Zhang J.-S."/>
            <person name="Tsai W.-C."/>
            <person name="Van De Peer Y."/>
            <person name="Liu Z.-J."/>
        </authorList>
    </citation>
    <scope>NUCLEOTIDE SEQUENCE</scope>
    <source>
        <strain evidence="2">SCP</strain>
        <tissue evidence="2">Leaves</tissue>
    </source>
</reference>
<dbReference type="AlphaFoldDB" id="A0AAV9BIG1"/>
<accession>A0AAV9BIG1</accession>
<dbReference type="InterPro" id="IPR036691">
    <property type="entry name" value="Endo/exonu/phosph_ase_sf"/>
</dbReference>
<dbReference type="CDD" id="cd01650">
    <property type="entry name" value="RT_nLTR_like"/>
    <property type="match status" value="1"/>
</dbReference>
<protein>
    <recommendedName>
        <fullName evidence="1">Reverse transcriptase domain-containing protein</fullName>
    </recommendedName>
</protein>
<feature type="domain" description="Reverse transcriptase" evidence="1">
    <location>
        <begin position="441"/>
        <end position="707"/>
    </location>
</feature>
<evidence type="ECO:0000259" key="1">
    <source>
        <dbReference type="PROSITE" id="PS50878"/>
    </source>
</evidence>
<dbReference type="Pfam" id="PF00078">
    <property type="entry name" value="RVT_1"/>
    <property type="match status" value="1"/>
</dbReference>
<dbReference type="SUPFAM" id="SSF56672">
    <property type="entry name" value="DNA/RNA polymerases"/>
    <property type="match status" value="1"/>
</dbReference>
<comment type="caution">
    <text evidence="2">The sequence shown here is derived from an EMBL/GenBank/DDBJ whole genome shotgun (WGS) entry which is preliminary data.</text>
</comment>
<dbReference type="Proteomes" id="UP001179952">
    <property type="component" value="Unassembled WGS sequence"/>
</dbReference>
<dbReference type="InterPro" id="IPR026960">
    <property type="entry name" value="RVT-Znf"/>
</dbReference>
<gene>
    <name evidence="2" type="ORF">QJS04_geneDACA020812</name>
</gene>